<comment type="caution">
    <text evidence="2">The sequence shown here is derived from an EMBL/GenBank/DDBJ whole genome shotgun (WGS) entry which is preliminary data.</text>
</comment>
<dbReference type="PANTHER" id="PTHR33840">
    <property type="match status" value="1"/>
</dbReference>
<dbReference type="RefSeq" id="XP_014176261.1">
    <property type="nucleotide sequence ID" value="XM_014320786.1"/>
</dbReference>
<dbReference type="InterPro" id="IPR018712">
    <property type="entry name" value="Tle1-like_cat"/>
</dbReference>
<dbReference type="InterPro" id="IPR029058">
    <property type="entry name" value="AB_hydrolase_fold"/>
</dbReference>
<dbReference type="HOGENOM" id="CLU_005049_1_2_1"/>
<evidence type="ECO:0000313" key="3">
    <source>
        <dbReference type="Proteomes" id="UP000002748"/>
    </source>
</evidence>
<dbReference type="SUPFAM" id="SSF53474">
    <property type="entry name" value="alpha/beta-Hydrolases"/>
    <property type="match status" value="1"/>
</dbReference>
<dbReference type="VEuPathDB" id="FungiDB:A1Q1_05577"/>
<feature type="domain" description="T6SS Phospholipase effector Tle1-like catalytic" evidence="1">
    <location>
        <begin position="9"/>
        <end position="289"/>
    </location>
</feature>
<sequence length="462" mass="51345">MTATPPVHKRLIICCDGTWNDADSEDASPSNVTRISRLFSLACDDGSVQIVNYQSGVGTGSNTADTLLGGAFGIGVAERVRDAYYFLAQNYMPGDDIILIGFSRGAFTARSVAGLIGQIGLLTREGMEDFYPIFEDMESWNKPSYKDPFPTRPFPDKPTGPLAAPLYRQKLADLGMTRPDVPVKAIAVWDTVGSLGIPQTALMHKLHLQPSAKWYQFFDTSLAPSMLHAFQALALDEVRPPFAPAVWELGDNNKTDLRQCWFPGDHSNVGGGKPDQGMADITLAWMMDQLASVGVEFDPEAVGHYIGQIEEWYRKHPSEKRWASREIYEQFKPVRPWALGAITGSKNFVYKFAGQLTRTPGTYHQVDPVSLQPKETYLNTTNESIHPSVRVRIAAEGLGLNDKGTYDAPALRHWSYRDGGWDYTGNENIKVRRLPEAEIGPFGQQLLQARKSEQLFGLQLKQ</sequence>
<reference evidence="2 3" key="1">
    <citation type="journal article" date="2012" name="Eukaryot. Cell">
        <title>Draft genome sequence of CBS 2479, the standard type strain of Trichosporon asahii.</title>
        <authorList>
            <person name="Yang R.Y."/>
            <person name="Li H.T."/>
            <person name="Zhu H."/>
            <person name="Zhou G.P."/>
            <person name="Wang M."/>
            <person name="Wang L."/>
        </authorList>
    </citation>
    <scope>NUCLEOTIDE SEQUENCE [LARGE SCALE GENOMIC DNA]</scope>
    <source>
        <strain evidence="3">ATCC 90039 / CBS 2479 / JCM 2466 / KCTC 7840 / NCYC 2677 / UAMH 7654</strain>
    </source>
</reference>
<accession>J6ET69</accession>
<dbReference type="AlphaFoldDB" id="J6ET69"/>
<protein>
    <recommendedName>
        <fullName evidence="1">T6SS Phospholipase effector Tle1-like catalytic domain-containing protein</fullName>
    </recommendedName>
</protein>
<organism evidence="2 3">
    <name type="scientific">Trichosporon asahii var. asahii (strain ATCC 90039 / CBS 2479 / JCM 2466 / KCTC 7840 / NBRC 103889/ NCYC 2677 / UAMH 7654)</name>
    <name type="common">Yeast</name>
    <dbReference type="NCBI Taxonomy" id="1186058"/>
    <lineage>
        <taxon>Eukaryota</taxon>
        <taxon>Fungi</taxon>
        <taxon>Dikarya</taxon>
        <taxon>Basidiomycota</taxon>
        <taxon>Agaricomycotina</taxon>
        <taxon>Tremellomycetes</taxon>
        <taxon>Trichosporonales</taxon>
        <taxon>Trichosporonaceae</taxon>
        <taxon>Trichosporon</taxon>
    </lineage>
</organism>
<gene>
    <name evidence="2" type="ORF">A1Q1_05577</name>
</gene>
<proteinExistence type="predicted"/>
<dbReference type="Proteomes" id="UP000002748">
    <property type="component" value="Unassembled WGS sequence"/>
</dbReference>
<dbReference type="PANTHER" id="PTHR33840:SF1">
    <property type="entry name" value="TLE1 PHOSPHOLIPASE DOMAIN-CONTAINING PROTEIN"/>
    <property type="match status" value="1"/>
</dbReference>
<dbReference type="GeneID" id="25989089"/>
<evidence type="ECO:0000313" key="2">
    <source>
        <dbReference type="EMBL" id="EJT45957.1"/>
    </source>
</evidence>
<dbReference type="OrthoDB" id="3057168at2759"/>
<name>J6ET69_TRIAS</name>
<dbReference type="KEGG" id="tasa:A1Q1_05577"/>
<dbReference type="EMBL" id="ALBS01000316">
    <property type="protein sequence ID" value="EJT45957.1"/>
    <property type="molecule type" value="Genomic_DNA"/>
</dbReference>
<dbReference type="Pfam" id="PF09994">
    <property type="entry name" value="T6SS_Tle1-like_cat"/>
    <property type="match status" value="1"/>
</dbReference>
<evidence type="ECO:0000259" key="1">
    <source>
        <dbReference type="Pfam" id="PF09994"/>
    </source>
</evidence>